<keyword evidence="13" id="KW-1003">Cell membrane</keyword>
<dbReference type="InterPro" id="IPR035921">
    <property type="entry name" value="F/V-ATP_Csub_sf"/>
</dbReference>
<evidence type="ECO:0000256" key="4">
    <source>
        <dbReference type="ARBA" id="ARBA00022547"/>
    </source>
</evidence>
<dbReference type="InterPro" id="IPR002379">
    <property type="entry name" value="ATPase_proteolipid_c-like_dom"/>
</dbReference>
<feature type="site" description="Reversibly protonated during proton transport" evidence="13">
    <location>
        <position position="56"/>
    </location>
</feature>
<dbReference type="HAMAP" id="MF_01396">
    <property type="entry name" value="ATP_synth_c_bact"/>
    <property type="match status" value="1"/>
</dbReference>
<dbReference type="Proteomes" id="UP000295500">
    <property type="component" value="Unassembled WGS sequence"/>
</dbReference>
<evidence type="ECO:0000256" key="6">
    <source>
        <dbReference type="ARBA" id="ARBA00022781"/>
    </source>
</evidence>
<evidence type="ECO:0000256" key="13">
    <source>
        <dbReference type="HAMAP-Rule" id="MF_01396"/>
    </source>
</evidence>
<evidence type="ECO:0000313" key="16">
    <source>
        <dbReference type="Proteomes" id="UP000295500"/>
    </source>
</evidence>
<dbReference type="InterPro" id="IPR005953">
    <property type="entry name" value="ATP_synth_csu_bac/chlpt"/>
</dbReference>
<keyword evidence="8 13" id="KW-0406">Ion transport</keyword>
<dbReference type="GO" id="GO:0005886">
    <property type="term" value="C:plasma membrane"/>
    <property type="evidence" value="ECO:0007669"/>
    <property type="project" value="UniProtKB-SubCell"/>
</dbReference>
<protein>
    <recommendedName>
        <fullName evidence="13">ATP synthase subunit c</fullName>
    </recommendedName>
    <alternativeName>
        <fullName evidence="13">ATP synthase F(0) sector subunit c</fullName>
    </alternativeName>
    <alternativeName>
        <fullName evidence="13">F-type ATPase subunit c</fullName>
        <shortName evidence="13">F-ATPase subunit c</shortName>
    </alternativeName>
    <alternativeName>
        <fullName evidence="13">Lipid-binding protein</fullName>
    </alternativeName>
</protein>
<keyword evidence="16" id="KW-1185">Reference proteome</keyword>
<comment type="subcellular location">
    <subcellularLocation>
        <location evidence="13">Cell membrane</location>
        <topology evidence="13">Multi-pass membrane protein</topology>
    </subcellularLocation>
    <subcellularLocation>
        <location evidence="1">Membrane</location>
        <topology evidence="1">Multi-pass membrane protein</topology>
    </subcellularLocation>
</comment>
<feature type="transmembrane region" description="Helical" evidence="13">
    <location>
        <begin position="46"/>
        <end position="70"/>
    </location>
</feature>
<gene>
    <name evidence="13" type="primary">atpE</name>
    <name evidence="15" type="ORF">EV211_10516</name>
</gene>
<dbReference type="InterPro" id="IPR000454">
    <property type="entry name" value="ATP_synth_F0_csu"/>
</dbReference>
<dbReference type="PROSITE" id="PS00605">
    <property type="entry name" value="ATPASE_C"/>
    <property type="match status" value="1"/>
</dbReference>
<dbReference type="PRINTS" id="PR00124">
    <property type="entry name" value="ATPASEC"/>
</dbReference>
<feature type="domain" description="V-ATPase proteolipid subunit C-like" evidence="14">
    <location>
        <begin position="6"/>
        <end position="69"/>
    </location>
</feature>
<evidence type="ECO:0000256" key="7">
    <source>
        <dbReference type="ARBA" id="ARBA00022989"/>
    </source>
</evidence>
<comment type="function">
    <text evidence="13">Key component of the F(0) channel; it plays a direct role in translocation across the membrane. A homomeric c-ring of between 10-14 subunits forms the central stalk rotor element with the F(1) delta and epsilon subunits.</text>
</comment>
<comment type="function">
    <text evidence="12 13">F(1)F(0) ATP synthase produces ATP from ADP in the presence of a proton or sodium gradient. F-type ATPases consist of two structural domains, F(1) containing the extramembraneous catalytic core and F(0) containing the membrane proton channel, linked together by a central stalk and a peripheral stalk. During catalysis, ATP synthesis in the catalytic domain of F(1) is coupled via a rotary mechanism of the central stalk subunits to proton translocation.</text>
</comment>
<keyword evidence="6 13" id="KW-0375">Hydrogen ion transport</keyword>
<dbReference type="EMBL" id="SNXO01000005">
    <property type="protein sequence ID" value="TDP58946.1"/>
    <property type="molecule type" value="Genomic_DNA"/>
</dbReference>
<evidence type="ECO:0000256" key="3">
    <source>
        <dbReference type="ARBA" id="ARBA00022448"/>
    </source>
</evidence>
<keyword evidence="7 13" id="KW-1133">Transmembrane helix</keyword>
<keyword evidence="3 13" id="KW-0813">Transport</keyword>
<comment type="caution">
    <text evidence="13">Lacks conserved residue(s) required for the propagation of feature annotation.</text>
</comment>
<proteinExistence type="inferred from homology"/>
<evidence type="ECO:0000256" key="10">
    <source>
        <dbReference type="ARBA" id="ARBA00023136"/>
    </source>
</evidence>
<keyword evidence="10 13" id="KW-0472">Membrane</keyword>
<dbReference type="InterPro" id="IPR038662">
    <property type="entry name" value="ATP_synth_F0_csu_sf"/>
</dbReference>
<evidence type="ECO:0000256" key="5">
    <source>
        <dbReference type="ARBA" id="ARBA00022692"/>
    </source>
</evidence>
<dbReference type="Pfam" id="PF00137">
    <property type="entry name" value="ATP-synt_C"/>
    <property type="match status" value="1"/>
</dbReference>
<sequence>MGLIAIGAGICMGLAALGVGIGQGIVANGAMHGMSRQPEIMGKLLVNMILAMAIMETALVFGLIISIILLGKM</sequence>
<dbReference type="NCBIfam" id="TIGR01260">
    <property type="entry name" value="ATP_synt_c"/>
    <property type="match status" value="1"/>
</dbReference>
<evidence type="ECO:0000313" key="15">
    <source>
        <dbReference type="EMBL" id="TDP58946.1"/>
    </source>
</evidence>
<dbReference type="SUPFAM" id="SSF81333">
    <property type="entry name" value="F1F0 ATP synthase subunit C"/>
    <property type="match status" value="1"/>
</dbReference>
<dbReference type="CDD" id="cd18121">
    <property type="entry name" value="ATP-synt_Fo_c"/>
    <property type="match status" value="1"/>
</dbReference>
<keyword evidence="5 13" id="KW-0812">Transmembrane</keyword>
<accession>A0A4R6QAK1</accession>
<dbReference type="GO" id="GO:0046933">
    <property type="term" value="F:proton-transporting ATP synthase activity, rotational mechanism"/>
    <property type="evidence" value="ECO:0007669"/>
    <property type="project" value="UniProtKB-UniRule"/>
</dbReference>
<evidence type="ECO:0000259" key="14">
    <source>
        <dbReference type="Pfam" id="PF00137"/>
    </source>
</evidence>
<name>A0A4R6QAK1_9FIRM</name>
<evidence type="ECO:0000256" key="12">
    <source>
        <dbReference type="ARBA" id="ARBA00025198"/>
    </source>
</evidence>
<dbReference type="InterPro" id="IPR020537">
    <property type="entry name" value="ATP_synth_F0_csu_DDCD_BS"/>
</dbReference>
<keyword evidence="11 13" id="KW-0066">ATP synthesis</keyword>
<evidence type="ECO:0000256" key="1">
    <source>
        <dbReference type="ARBA" id="ARBA00004141"/>
    </source>
</evidence>
<evidence type="ECO:0000256" key="11">
    <source>
        <dbReference type="ARBA" id="ARBA00023310"/>
    </source>
</evidence>
<organism evidence="15 16">
    <name type="scientific">Aminicella lysinilytica</name>
    <dbReference type="NCBI Taxonomy" id="433323"/>
    <lineage>
        <taxon>Bacteria</taxon>
        <taxon>Bacillati</taxon>
        <taxon>Bacillota</taxon>
        <taxon>Clostridia</taxon>
        <taxon>Peptostreptococcales</taxon>
        <taxon>Anaerovoracaceae</taxon>
        <taxon>Aminicella</taxon>
    </lineage>
</organism>
<dbReference type="AlphaFoldDB" id="A0A4R6QAK1"/>
<evidence type="ECO:0000256" key="9">
    <source>
        <dbReference type="ARBA" id="ARBA00023121"/>
    </source>
</evidence>
<keyword evidence="9 13" id="KW-0446">Lipid-binding</keyword>
<dbReference type="RefSeq" id="WP_207667975.1">
    <property type="nucleotide sequence ID" value="NZ_SNXO01000005.1"/>
</dbReference>
<dbReference type="GO" id="GO:0008289">
    <property type="term" value="F:lipid binding"/>
    <property type="evidence" value="ECO:0007669"/>
    <property type="project" value="UniProtKB-KW"/>
</dbReference>
<reference evidence="15 16" key="1">
    <citation type="submission" date="2019-03" db="EMBL/GenBank/DDBJ databases">
        <title>Genomic Encyclopedia of Type Strains, Phase IV (KMG-IV): sequencing the most valuable type-strain genomes for metagenomic binning, comparative biology and taxonomic classification.</title>
        <authorList>
            <person name="Goeker M."/>
        </authorList>
    </citation>
    <scope>NUCLEOTIDE SEQUENCE [LARGE SCALE GENOMIC DNA]</scope>
    <source>
        <strain evidence="15 16">DSM 28287</strain>
    </source>
</reference>
<evidence type="ECO:0000256" key="8">
    <source>
        <dbReference type="ARBA" id="ARBA00023065"/>
    </source>
</evidence>
<keyword evidence="4 13" id="KW-0138">CF(0)</keyword>
<comment type="similarity">
    <text evidence="2 13">Belongs to the ATPase C chain family.</text>
</comment>
<dbReference type="GO" id="GO:0045259">
    <property type="term" value="C:proton-transporting ATP synthase complex"/>
    <property type="evidence" value="ECO:0007669"/>
    <property type="project" value="UniProtKB-KW"/>
</dbReference>
<comment type="caution">
    <text evidence="15">The sequence shown here is derived from an EMBL/GenBank/DDBJ whole genome shotgun (WGS) entry which is preliminary data.</text>
</comment>
<dbReference type="Gene3D" id="1.20.20.10">
    <property type="entry name" value="F1F0 ATP synthase subunit C"/>
    <property type="match status" value="1"/>
</dbReference>
<dbReference type="GO" id="GO:0033177">
    <property type="term" value="C:proton-transporting two-sector ATPase complex, proton-transporting domain"/>
    <property type="evidence" value="ECO:0007669"/>
    <property type="project" value="InterPro"/>
</dbReference>
<evidence type="ECO:0000256" key="2">
    <source>
        <dbReference type="ARBA" id="ARBA00006704"/>
    </source>
</evidence>